<keyword evidence="2" id="KW-0547">Nucleotide-binding</keyword>
<comment type="similarity">
    <text evidence="1">Belongs to the TRAFAC class dynamin-like GTPase superfamily. IRG family.</text>
</comment>
<proteinExistence type="inferred from homology"/>
<reference evidence="6" key="2">
    <citation type="submission" date="2025-09" db="UniProtKB">
        <authorList>
            <consortium name="Ensembl"/>
        </authorList>
    </citation>
    <scope>IDENTIFICATION</scope>
</reference>
<dbReference type="InterPro" id="IPR051515">
    <property type="entry name" value="IRG"/>
</dbReference>
<dbReference type="FunFam" id="3.40.50.300:FF:000541">
    <property type="entry name" value="Immunity related GTPase M"/>
    <property type="match status" value="1"/>
</dbReference>
<dbReference type="Ensembl" id="ENSLBET00000019920.1">
    <property type="protein sequence ID" value="ENSLBEP00000018890.1"/>
    <property type="gene ID" value="ENSLBEG00000014508.1"/>
</dbReference>
<dbReference type="PANTHER" id="PTHR32341">
    <property type="entry name" value="INTERFERON-INDUCIBLE GTPASE"/>
    <property type="match status" value="1"/>
</dbReference>
<dbReference type="InterPro" id="IPR030385">
    <property type="entry name" value="G_IRG_dom"/>
</dbReference>
<evidence type="ECO:0000256" key="1">
    <source>
        <dbReference type="ARBA" id="ARBA00005429"/>
    </source>
</evidence>
<name>A0A3Q3MF25_9LABR</name>
<accession>A0A3Q3MF25</accession>
<dbReference type="AlphaFoldDB" id="A0A3Q3MF25"/>
<dbReference type="InterPro" id="IPR007743">
    <property type="entry name" value="Immunity-related_GTPase-like"/>
</dbReference>
<dbReference type="InParanoid" id="A0A3Q3MF25"/>
<dbReference type="PANTHER" id="PTHR32341:SF10">
    <property type="entry name" value="INTERFERON-INDUCIBLE GTPASE 5"/>
    <property type="match status" value="1"/>
</dbReference>
<dbReference type="Proteomes" id="UP000261660">
    <property type="component" value="Unplaced"/>
</dbReference>
<sequence length="421" mass="47198">MGTSKAPDTTRYEVALAKIKEALEKNDQNLAVAKIQEYLDKGQNVPLNIAVTGETGSGKSSFVNAIRGIDNKDEKAAATGCVETTMEVTSYPHPNYPNVIFWDLPGIGSTNFPAAKYLKMVGFEKFDFFIIISADRFRENDLKLAKEIQRMEKKFYFVRSKIDDNIRNEKISQREFNEERTLTQIRNNCIQGLQDLRLQSPQVFLVSSVDLTLYDFPLLVETLKEELPELKKEAFVLAMPNISLDMIKKKKKAFQAKVKYFAILSAGVGAVPVPGVSVAVDTALLVGVVTKYVLGFGLDIPSLKRMANYSGVPYEELMEVIKSTLIAVKVTPELLLRLLVQFSSLAVLLAAEEGTRFIPIVGIPISMGLSFTFTYRSLNMILDMLADDAEKVFARDDEPQEERALFKCFVYKLQPKMLPMP</sequence>
<organism evidence="6 7">
    <name type="scientific">Labrus bergylta</name>
    <name type="common">ballan wrasse</name>
    <dbReference type="NCBI Taxonomy" id="56723"/>
    <lineage>
        <taxon>Eukaryota</taxon>
        <taxon>Metazoa</taxon>
        <taxon>Chordata</taxon>
        <taxon>Craniata</taxon>
        <taxon>Vertebrata</taxon>
        <taxon>Euteleostomi</taxon>
        <taxon>Actinopterygii</taxon>
        <taxon>Neopterygii</taxon>
        <taxon>Teleostei</taxon>
        <taxon>Neoteleostei</taxon>
        <taxon>Acanthomorphata</taxon>
        <taxon>Eupercaria</taxon>
        <taxon>Labriformes</taxon>
        <taxon>Labridae</taxon>
        <taxon>Labrus</taxon>
    </lineage>
</organism>
<dbReference type="GO" id="GO:0005525">
    <property type="term" value="F:GTP binding"/>
    <property type="evidence" value="ECO:0007669"/>
    <property type="project" value="UniProtKB-KW"/>
</dbReference>
<dbReference type="GeneTree" id="ENSGT00950000183007"/>
<keyword evidence="3" id="KW-0378">Hydrolase</keyword>
<reference evidence="6" key="1">
    <citation type="submission" date="2025-08" db="UniProtKB">
        <authorList>
            <consortium name="Ensembl"/>
        </authorList>
    </citation>
    <scope>IDENTIFICATION</scope>
</reference>
<dbReference type="Gene3D" id="3.40.50.300">
    <property type="entry name" value="P-loop containing nucleotide triphosphate hydrolases"/>
    <property type="match status" value="1"/>
</dbReference>
<feature type="domain" description="IRG-type G" evidence="5">
    <location>
        <begin position="45"/>
        <end position="226"/>
    </location>
</feature>
<evidence type="ECO:0000259" key="5">
    <source>
        <dbReference type="PROSITE" id="PS51716"/>
    </source>
</evidence>
<dbReference type="GO" id="GO:0016787">
    <property type="term" value="F:hydrolase activity"/>
    <property type="evidence" value="ECO:0007669"/>
    <property type="project" value="UniProtKB-KW"/>
</dbReference>
<evidence type="ECO:0000256" key="4">
    <source>
        <dbReference type="ARBA" id="ARBA00023134"/>
    </source>
</evidence>
<dbReference type="GO" id="GO:0016020">
    <property type="term" value="C:membrane"/>
    <property type="evidence" value="ECO:0007669"/>
    <property type="project" value="InterPro"/>
</dbReference>
<protein>
    <recommendedName>
        <fullName evidence="5">IRG-type G domain-containing protein</fullName>
    </recommendedName>
</protein>
<dbReference type="PROSITE" id="PS51716">
    <property type="entry name" value="G_IRG"/>
    <property type="match status" value="1"/>
</dbReference>
<dbReference type="FunCoup" id="A0A3Q3MF25">
    <property type="interactions" value="33"/>
</dbReference>
<dbReference type="STRING" id="56723.ENSLBEP00000018890"/>
<evidence type="ECO:0000313" key="7">
    <source>
        <dbReference type="Proteomes" id="UP000261660"/>
    </source>
</evidence>
<evidence type="ECO:0000313" key="6">
    <source>
        <dbReference type="Ensembl" id="ENSLBEP00000018890.1"/>
    </source>
</evidence>
<dbReference type="InterPro" id="IPR027417">
    <property type="entry name" value="P-loop_NTPase"/>
</dbReference>
<dbReference type="Pfam" id="PF05049">
    <property type="entry name" value="IIGP"/>
    <property type="match status" value="1"/>
</dbReference>
<keyword evidence="4" id="KW-0342">GTP-binding</keyword>
<evidence type="ECO:0000256" key="3">
    <source>
        <dbReference type="ARBA" id="ARBA00022801"/>
    </source>
</evidence>
<dbReference type="SUPFAM" id="SSF52540">
    <property type="entry name" value="P-loop containing nucleoside triphosphate hydrolases"/>
    <property type="match status" value="1"/>
</dbReference>
<keyword evidence="7" id="KW-1185">Reference proteome</keyword>
<evidence type="ECO:0000256" key="2">
    <source>
        <dbReference type="ARBA" id="ARBA00022741"/>
    </source>
</evidence>